<dbReference type="AlphaFoldDB" id="A0ABD0MBW2"/>
<organism evidence="1 2">
    <name type="scientific">Cirrhinus mrigala</name>
    <name type="common">Mrigala</name>
    <dbReference type="NCBI Taxonomy" id="683832"/>
    <lineage>
        <taxon>Eukaryota</taxon>
        <taxon>Metazoa</taxon>
        <taxon>Chordata</taxon>
        <taxon>Craniata</taxon>
        <taxon>Vertebrata</taxon>
        <taxon>Euteleostomi</taxon>
        <taxon>Actinopterygii</taxon>
        <taxon>Neopterygii</taxon>
        <taxon>Teleostei</taxon>
        <taxon>Ostariophysi</taxon>
        <taxon>Cypriniformes</taxon>
        <taxon>Cyprinidae</taxon>
        <taxon>Labeoninae</taxon>
        <taxon>Labeonini</taxon>
        <taxon>Cirrhinus</taxon>
    </lineage>
</organism>
<reference evidence="1 2" key="1">
    <citation type="submission" date="2024-05" db="EMBL/GenBank/DDBJ databases">
        <title>Genome sequencing and assembly of Indian major carp, Cirrhinus mrigala (Hamilton, 1822).</title>
        <authorList>
            <person name="Mohindra V."/>
            <person name="Chowdhury L.M."/>
            <person name="Lal K."/>
            <person name="Jena J.K."/>
        </authorList>
    </citation>
    <scope>NUCLEOTIDE SEQUENCE [LARGE SCALE GENOMIC DNA]</scope>
    <source>
        <strain evidence="1">CM1030</strain>
        <tissue evidence="1">Blood</tissue>
    </source>
</reference>
<keyword evidence="2" id="KW-1185">Reference proteome</keyword>
<dbReference type="Proteomes" id="UP001529510">
    <property type="component" value="Unassembled WGS sequence"/>
</dbReference>
<dbReference type="EMBL" id="JAMKFB020000734">
    <property type="protein sequence ID" value="KAL0147614.1"/>
    <property type="molecule type" value="Genomic_DNA"/>
</dbReference>
<accession>A0ABD0MBW2</accession>
<gene>
    <name evidence="1" type="ORF">M9458_057078</name>
</gene>
<comment type="caution">
    <text evidence="1">The sequence shown here is derived from an EMBL/GenBank/DDBJ whole genome shotgun (WGS) entry which is preliminary data.</text>
</comment>
<feature type="non-terminal residue" evidence="1">
    <location>
        <position position="99"/>
    </location>
</feature>
<name>A0ABD0MBW2_CIRMR</name>
<evidence type="ECO:0000313" key="1">
    <source>
        <dbReference type="EMBL" id="KAL0147614.1"/>
    </source>
</evidence>
<evidence type="ECO:0000313" key="2">
    <source>
        <dbReference type="Proteomes" id="UP001529510"/>
    </source>
</evidence>
<proteinExistence type="predicted"/>
<protein>
    <submittedName>
        <fullName evidence="1">Uncharacterized protein</fullName>
    </submittedName>
</protein>
<sequence length="99" mass="11309">MRMSVSLIHPFVETIQIASTPMAATTVSVMEDSHQHIISHKQIRLNAKTSMNVWRTALCVVLMQTVQILKELIIAHVKLATFPATEKRYLMQDKEFTVM</sequence>